<gene>
    <name evidence="2" type="ORF">GOM49_08145</name>
</gene>
<dbReference type="EMBL" id="CP046522">
    <property type="protein sequence ID" value="QGU95064.1"/>
    <property type="molecule type" value="Genomic_DNA"/>
</dbReference>
<name>A0A6I6F1B8_9CLOT</name>
<accession>A0A6I6F1B8</accession>
<keyword evidence="3" id="KW-1185">Reference proteome</keyword>
<dbReference type="Proteomes" id="UP000422764">
    <property type="component" value="Chromosome"/>
</dbReference>
<reference evidence="2 3" key="1">
    <citation type="submission" date="2019-12" db="EMBL/GenBank/DDBJ databases">
        <title>Genome sequenceing of Clostridium bovifaecis.</title>
        <authorList>
            <person name="Yao Y."/>
        </authorList>
    </citation>
    <scope>NUCLEOTIDE SEQUENCE [LARGE SCALE GENOMIC DNA]</scope>
    <source>
        <strain evidence="2 3">BXX</strain>
    </source>
</reference>
<feature type="domain" description="Glycosyltransferase Maf N-terminal" evidence="1">
    <location>
        <begin position="50"/>
        <end position="122"/>
    </location>
</feature>
<dbReference type="AlphaFoldDB" id="A0A6I6F1B8"/>
<evidence type="ECO:0000313" key="2">
    <source>
        <dbReference type="EMBL" id="QGU95064.1"/>
    </source>
</evidence>
<protein>
    <recommendedName>
        <fullName evidence="1">Glycosyltransferase Maf N-terminal domain-containing protein</fullName>
    </recommendedName>
</protein>
<evidence type="ECO:0000259" key="1">
    <source>
        <dbReference type="Pfam" id="PF20157"/>
    </source>
</evidence>
<evidence type="ECO:0000313" key="3">
    <source>
        <dbReference type="Proteomes" id="UP000422764"/>
    </source>
</evidence>
<dbReference type="InterPro" id="IPR045376">
    <property type="entry name" value="Maf_N"/>
</dbReference>
<proteinExistence type="predicted"/>
<organism evidence="2 3">
    <name type="scientific">Clostridium bovifaecis</name>
    <dbReference type="NCBI Taxonomy" id="2184719"/>
    <lineage>
        <taxon>Bacteria</taxon>
        <taxon>Bacillati</taxon>
        <taxon>Bacillota</taxon>
        <taxon>Clostridia</taxon>
        <taxon>Eubacteriales</taxon>
        <taxon>Clostridiaceae</taxon>
        <taxon>Clostridium</taxon>
    </lineage>
</organism>
<dbReference type="Pfam" id="PF20157">
    <property type="entry name" value="Maf_flag10_N"/>
    <property type="match status" value="1"/>
</dbReference>
<sequence length="171" mass="20144">MVNNNVEILNRIGYGKEQIDGKTFKLEFSRDNMKTFQYKCNDSKEIYINSIYNTHKEIDNLLKDIDFDKDNLFIVYGIGMGYHIKEIYNRMTKFSYILVIEKDKDILSTYMEHNDFSELINPNILFFFGSEEEIIENIHTNITRINIMGAAVNSVSIIPSAYKQIYGMRYI</sequence>